<evidence type="ECO:0000259" key="1">
    <source>
        <dbReference type="Pfam" id="PF06985"/>
    </source>
</evidence>
<comment type="caution">
    <text evidence="2">The sequence shown here is derived from an EMBL/GenBank/DDBJ whole genome shotgun (WGS) entry which is preliminary data.</text>
</comment>
<evidence type="ECO:0000313" key="3">
    <source>
        <dbReference type="Proteomes" id="UP001446871"/>
    </source>
</evidence>
<feature type="domain" description="Heterokaryon incompatibility" evidence="1">
    <location>
        <begin position="188"/>
        <end position="344"/>
    </location>
</feature>
<accession>A0ABR1WD54</accession>
<evidence type="ECO:0000313" key="2">
    <source>
        <dbReference type="EMBL" id="KAK8081372.1"/>
    </source>
</evidence>
<proteinExistence type="predicted"/>
<name>A0ABR1WD54_9PEZI</name>
<dbReference type="PANTHER" id="PTHR33112">
    <property type="entry name" value="DOMAIN PROTEIN, PUTATIVE-RELATED"/>
    <property type="match status" value="1"/>
</dbReference>
<keyword evidence="3" id="KW-1185">Reference proteome</keyword>
<reference evidence="2 3" key="1">
    <citation type="submission" date="2023-01" db="EMBL/GenBank/DDBJ databases">
        <title>Analysis of 21 Apiospora genomes using comparative genomics revels a genus with tremendous synthesis potential of carbohydrate active enzymes and secondary metabolites.</title>
        <authorList>
            <person name="Sorensen T."/>
        </authorList>
    </citation>
    <scope>NUCLEOTIDE SEQUENCE [LARGE SCALE GENOMIC DNA]</scope>
    <source>
        <strain evidence="2 3">CBS 83171</strain>
    </source>
</reference>
<sequence>MSTEDTPTPGAEIPSQNEPATLEDLYINWTAKDGEFNVHECLRQWVGNPRGLFFWLRRPGGVIAGDLPTQLLASGIWAEDVKMDIFVPKAGKTASFNALAAFFVDAGDCDVSNAQMAAEDLVPSLSRSTGSEESLSFLKQTLIDCQQNHGKCKAQCEDTGWYPTRLVEVTGYNIRLIACNVESPASRYATLSHCWGGAFILKCTTENLEALQADIQYDSLPLTFQHAITTIRGLGIRYIWIDSLCIIQDSKEDWQTEAATMGDIYQHAVLNIAATHGIDSHAGLFTPQYPNTNCGVFRMNGGEEVDGGGIEMIVAENLGLPFGDYWKEAIEQGSLNQRGWVLQERLLSARKIHFAHGQAFWDCAQLCAWEMAPRGGPGQTKAQMPGITLQGVSPLADLNLQRIWLLISLAYPRCKLTFPSDKLVALSGIAKTLATRFGDQYHQGLWRTDMEKQLCWEPMGDRSQTRIDQIPSWSWASLSNTRIYPASFYSNQNSRAVSIVDVSEDSMQIRIRCPCYSFTFTSDPIWNLTFGAELVIPGVLPAVRFGAMHDTADLGCGEDWLVAILYSGAHDIHGLLLEFV</sequence>
<gene>
    <name evidence="2" type="ORF">PG996_000153</name>
</gene>
<organism evidence="2 3">
    <name type="scientific">Apiospora saccharicola</name>
    <dbReference type="NCBI Taxonomy" id="335842"/>
    <lineage>
        <taxon>Eukaryota</taxon>
        <taxon>Fungi</taxon>
        <taxon>Dikarya</taxon>
        <taxon>Ascomycota</taxon>
        <taxon>Pezizomycotina</taxon>
        <taxon>Sordariomycetes</taxon>
        <taxon>Xylariomycetidae</taxon>
        <taxon>Amphisphaeriales</taxon>
        <taxon>Apiosporaceae</taxon>
        <taxon>Apiospora</taxon>
    </lineage>
</organism>
<dbReference type="EMBL" id="JAQQWM010000001">
    <property type="protein sequence ID" value="KAK8081372.1"/>
    <property type="molecule type" value="Genomic_DNA"/>
</dbReference>
<dbReference type="InterPro" id="IPR010730">
    <property type="entry name" value="HET"/>
</dbReference>
<protein>
    <submittedName>
        <fullName evidence="2">HET-domain-containing protein</fullName>
    </submittedName>
</protein>
<dbReference type="Pfam" id="PF06985">
    <property type="entry name" value="HET"/>
    <property type="match status" value="1"/>
</dbReference>
<dbReference type="Proteomes" id="UP001446871">
    <property type="component" value="Unassembled WGS sequence"/>
</dbReference>
<dbReference type="PANTHER" id="PTHR33112:SF10">
    <property type="entry name" value="TOL"/>
    <property type="match status" value="1"/>
</dbReference>